<protein>
    <recommendedName>
        <fullName evidence="1">AAA domain-containing protein</fullName>
    </recommendedName>
</protein>
<proteinExistence type="predicted"/>
<dbReference type="AlphaFoldDB" id="A0A1M4VF78"/>
<evidence type="ECO:0000259" key="1">
    <source>
        <dbReference type="Pfam" id="PF13173"/>
    </source>
</evidence>
<name>A0A1M4VF78_MARH1</name>
<evidence type="ECO:0000313" key="3">
    <source>
        <dbReference type="Proteomes" id="UP000184334"/>
    </source>
</evidence>
<dbReference type="InterPro" id="IPR041682">
    <property type="entry name" value="AAA_14"/>
</dbReference>
<organism evidence="2 3">
    <name type="scientific">Marinitoga hydrogenitolerans (strain DSM 16785 / JCM 12826 / AT1271)</name>
    <dbReference type="NCBI Taxonomy" id="1122195"/>
    <lineage>
        <taxon>Bacteria</taxon>
        <taxon>Thermotogati</taxon>
        <taxon>Thermotogota</taxon>
        <taxon>Thermotogae</taxon>
        <taxon>Petrotogales</taxon>
        <taxon>Petrotogaceae</taxon>
        <taxon>Marinitoga</taxon>
    </lineage>
</organism>
<evidence type="ECO:0000313" key="2">
    <source>
        <dbReference type="EMBL" id="SHE67611.1"/>
    </source>
</evidence>
<dbReference type="STRING" id="1122195.SAMN02745164_00911"/>
<sequence length="405" mass="47773">MIYLEFLIKLSRKKVENINIITKRYLYDKIDINNRLIGILGARGTGKTTLMLQLIKEKYDLSETIYMSLDHIFFLENNLINVIESLYTRYGIKNFFLDEIHKYKNWEQEIKNIYDFYDDIKIIFSGSSSINIKQAKYDLSRRCVTYILNGLSFREFLNIKYGEKYKPYDFQELIENYRDIAFNIAENSKILLDFQEYYKYGYYPIYFENNKSIISKIINMYEKVIYEDIVEVANLNTENLIVLKKLIYFIATMQPGKININNLSKNLKKDNKTIIHFVSKLEDAGLLNLLPKKGVGGTLVRSPEKIYIENGTLYNAINEEIRNNLNIGNLREIIFINQIKNSNQNIRYSKEIGDFKVNGYYFEVGGKNKGKKQIKDKIEISFIIKDDILYGEKGIIPLYLFGFLY</sequence>
<keyword evidence="3" id="KW-1185">Reference proteome</keyword>
<comment type="caution">
    <text evidence="2">The sequence shown here is derived from an EMBL/GenBank/DDBJ whole genome shotgun (WGS) entry which is preliminary data.</text>
</comment>
<dbReference type="EMBL" id="FQUI01000011">
    <property type="protein sequence ID" value="SHE67611.1"/>
    <property type="molecule type" value="Genomic_DNA"/>
</dbReference>
<gene>
    <name evidence="2" type="ORF">SAMN02745164_00911</name>
</gene>
<dbReference type="PANTHER" id="PTHR42990:SF1">
    <property type="entry name" value="AAA+ ATPASE DOMAIN-CONTAINING PROTEIN"/>
    <property type="match status" value="1"/>
</dbReference>
<accession>A0A1M4VF78</accession>
<reference evidence="2" key="1">
    <citation type="submission" date="2016-11" db="EMBL/GenBank/DDBJ databases">
        <authorList>
            <person name="Varghese N."/>
            <person name="Submissions S."/>
        </authorList>
    </citation>
    <scope>NUCLEOTIDE SEQUENCE [LARGE SCALE GENOMIC DNA]</scope>
    <source>
        <strain evidence="2">DSM 16785</strain>
    </source>
</reference>
<dbReference type="SUPFAM" id="SSF52540">
    <property type="entry name" value="P-loop containing nucleoside triphosphate hydrolases"/>
    <property type="match status" value="1"/>
</dbReference>
<dbReference type="Proteomes" id="UP000184334">
    <property type="component" value="Unassembled WGS sequence"/>
</dbReference>
<dbReference type="PANTHER" id="PTHR42990">
    <property type="entry name" value="ATPASE"/>
    <property type="match status" value="1"/>
</dbReference>
<feature type="domain" description="AAA" evidence="1">
    <location>
        <begin position="34"/>
        <end position="157"/>
    </location>
</feature>
<dbReference type="Pfam" id="PF13173">
    <property type="entry name" value="AAA_14"/>
    <property type="match status" value="1"/>
</dbReference>
<dbReference type="Gene3D" id="3.40.50.300">
    <property type="entry name" value="P-loop containing nucleotide triphosphate hydrolases"/>
    <property type="match status" value="1"/>
</dbReference>
<dbReference type="InterPro" id="IPR027417">
    <property type="entry name" value="P-loop_NTPase"/>
</dbReference>